<organism evidence="2 3">
    <name type="scientific">Lentinula lateritia</name>
    <dbReference type="NCBI Taxonomy" id="40482"/>
    <lineage>
        <taxon>Eukaryota</taxon>
        <taxon>Fungi</taxon>
        <taxon>Dikarya</taxon>
        <taxon>Basidiomycota</taxon>
        <taxon>Agaricomycotina</taxon>
        <taxon>Agaricomycetes</taxon>
        <taxon>Agaricomycetidae</taxon>
        <taxon>Agaricales</taxon>
        <taxon>Marasmiineae</taxon>
        <taxon>Omphalotaceae</taxon>
        <taxon>Lentinula</taxon>
    </lineage>
</organism>
<evidence type="ECO:0000256" key="1">
    <source>
        <dbReference type="SAM" id="SignalP"/>
    </source>
</evidence>
<accession>A0A9W8ZQJ3</accession>
<proteinExistence type="predicted"/>
<dbReference type="Proteomes" id="UP001150238">
    <property type="component" value="Unassembled WGS sequence"/>
</dbReference>
<protein>
    <submittedName>
        <fullName evidence="2">Uncharacterized protein</fullName>
    </submittedName>
</protein>
<gene>
    <name evidence="2" type="ORF">C8J55DRAFT_286862</name>
</gene>
<feature type="signal peptide" evidence="1">
    <location>
        <begin position="1"/>
        <end position="23"/>
    </location>
</feature>
<sequence>MLLPRSTSSHVSALLCLWVATLAVFVFPLPAGNHKDIGPVLGAARPPGVQVDLQVIFYNSGDFLQEHPALVIGQAVLHAVIPENTRGKTPKVRPSADTILLPSRDDWILDELTGRDRRTENLGKASFVSEEDQEKLIEEMLALKMPRYDQKGTCRDYITMVLKRLRVGGCIDDSVQKAYEKIYNERSNYTQK</sequence>
<reference evidence="2" key="2">
    <citation type="journal article" date="2023" name="Proc. Natl. Acad. Sci. U.S.A.">
        <title>A global phylogenomic analysis of the shiitake genus Lentinula.</title>
        <authorList>
            <person name="Sierra-Patev S."/>
            <person name="Min B."/>
            <person name="Naranjo-Ortiz M."/>
            <person name="Looney B."/>
            <person name="Konkel Z."/>
            <person name="Slot J.C."/>
            <person name="Sakamoto Y."/>
            <person name="Steenwyk J.L."/>
            <person name="Rokas A."/>
            <person name="Carro J."/>
            <person name="Camarero S."/>
            <person name="Ferreira P."/>
            <person name="Molpeceres G."/>
            <person name="Ruiz-Duenas F.J."/>
            <person name="Serrano A."/>
            <person name="Henrissat B."/>
            <person name="Drula E."/>
            <person name="Hughes K.W."/>
            <person name="Mata J.L."/>
            <person name="Ishikawa N.K."/>
            <person name="Vargas-Isla R."/>
            <person name="Ushijima S."/>
            <person name="Smith C.A."/>
            <person name="Donoghue J."/>
            <person name="Ahrendt S."/>
            <person name="Andreopoulos W."/>
            <person name="He G."/>
            <person name="LaButti K."/>
            <person name="Lipzen A."/>
            <person name="Ng V."/>
            <person name="Riley R."/>
            <person name="Sandor L."/>
            <person name="Barry K."/>
            <person name="Martinez A.T."/>
            <person name="Xiao Y."/>
            <person name="Gibbons J.G."/>
            <person name="Terashima K."/>
            <person name="Grigoriev I.V."/>
            <person name="Hibbett D."/>
        </authorList>
    </citation>
    <scope>NUCLEOTIDE SEQUENCE</scope>
    <source>
        <strain evidence="2">Sp2 HRB7682 ss15</strain>
    </source>
</reference>
<evidence type="ECO:0000313" key="3">
    <source>
        <dbReference type="Proteomes" id="UP001150238"/>
    </source>
</evidence>
<name>A0A9W8ZQJ3_9AGAR</name>
<dbReference type="AlphaFoldDB" id="A0A9W8ZQJ3"/>
<dbReference type="EMBL" id="JANVFS010000061">
    <property type="protein sequence ID" value="KAJ4464227.1"/>
    <property type="molecule type" value="Genomic_DNA"/>
</dbReference>
<evidence type="ECO:0000313" key="2">
    <source>
        <dbReference type="EMBL" id="KAJ4464227.1"/>
    </source>
</evidence>
<comment type="caution">
    <text evidence="2">The sequence shown here is derived from an EMBL/GenBank/DDBJ whole genome shotgun (WGS) entry which is preliminary data.</text>
</comment>
<reference evidence="2" key="1">
    <citation type="submission" date="2022-08" db="EMBL/GenBank/DDBJ databases">
        <authorList>
            <consortium name="DOE Joint Genome Institute"/>
            <person name="Min B."/>
            <person name="Riley R."/>
            <person name="Sierra-Patev S."/>
            <person name="Naranjo-Ortiz M."/>
            <person name="Looney B."/>
            <person name="Konkel Z."/>
            <person name="Slot J.C."/>
            <person name="Sakamoto Y."/>
            <person name="Steenwyk J.L."/>
            <person name="Rokas A."/>
            <person name="Carro J."/>
            <person name="Camarero S."/>
            <person name="Ferreira P."/>
            <person name="Molpeceres G."/>
            <person name="Ruiz-Duenas F.J."/>
            <person name="Serrano A."/>
            <person name="Henrissat B."/>
            <person name="Drula E."/>
            <person name="Hughes K.W."/>
            <person name="Mata J.L."/>
            <person name="Ishikawa N.K."/>
            <person name="Vargas-Isla R."/>
            <person name="Ushijima S."/>
            <person name="Smith C.A."/>
            <person name="Ahrendt S."/>
            <person name="Andreopoulos W."/>
            <person name="He G."/>
            <person name="Labutti K."/>
            <person name="Lipzen A."/>
            <person name="Ng V."/>
            <person name="Sandor L."/>
            <person name="Barry K."/>
            <person name="Martinez A.T."/>
            <person name="Xiao Y."/>
            <person name="Gibbons J.G."/>
            <person name="Terashima K."/>
            <person name="Hibbett D.S."/>
            <person name="Grigoriev I.V."/>
        </authorList>
    </citation>
    <scope>NUCLEOTIDE SEQUENCE</scope>
    <source>
        <strain evidence="2">Sp2 HRB7682 ss15</strain>
    </source>
</reference>
<feature type="chain" id="PRO_5040887708" evidence="1">
    <location>
        <begin position="24"/>
        <end position="192"/>
    </location>
</feature>
<keyword evidence="1" id="KW-0732">Signal</keyword>